<dbReference type="Pfam" id="PF01458">
    <property type="entry name" value="SUFBD_core"/>
    <property type="match status" value="1"/>
</dbReference>
<reference evidence="2 3" key="1">
    <citation type="journal article" date="2016" name="Nat. Commun.">
        <title>Thousands of microbial genomes shed light on interconnected biogeochemical processes in an aquifer system.</title>
        <authorList>
            <person name="Anantharaman K."/>
            <person name="Brown C.T."/>
            <person name="Hug L.A."/>
            <person name="Sharon I."/>
            <person name="Castelle C.J."/>
            <person name="Probst A.J."/>
            <person name="Thomas B.C."/>
            <person name="Singh A."/>
            <person name="Wilkins M.J."/>
            <person name="Karaoz U."/>
            <person name="Brodie E.L."/>
            <person name="Williams K.H."/>
            <person name="Hubbard S.S."/>
            <person name="Banfield J.F."/>
        </authorList>
    </citation>
    <scope>NUCLEOTIDE SEQUENCE [LARGE SCALE GENOMIC DNA]</scope>
</reference>
<feature type="domain" description="SUF system FeS cluster assembly SufBD core" evidence="1">
    <location>
        <begin position="39"/>
        <end position="176"/>
    </location>
</feature>
<dbReference type="PANTHER" id="PTHR43575:SF1">
    <property type="entry name" value="PROTEIN ABCI7, CHLOROPLASTIC"/>
    <property type="match status" value="1"/>
</dbReference>
<evidence type="ECO:0000259" key="1">
    <source>
        <dbReference type="Pfam" id="PF01458"/>
    </source>
</evidence>
<name>A0A1F7VD15_9BACT</name>
<organism evidence="2 3">
    <name type="scientific">Candidatus Uhrbacteria bacterium RIFCSPLOWO2_02_FULL_49_11</name>
    <dbReference type="NCBI Taxonomy" id="1802409"/>
    <lineage>
        <taxon>Bacteria</taxon>
        <taxon>Candidatus Uhriibacteriota</taxon>
    </lineage>
</organism>
<dbReference type="AlphaFoldDB" id="A0A1F7VD15"/>
<dbReference type="InterPro" id="IPR037284">
    <property type="entry name" value="SUF_FeS_clus_asmbl_SufBD_sf"/>
</dbReference>
<dbReference type="SUPFAM" id="SSF101960">
    <property type="entry name" value="Stabilizer of iron transporter SufD"/>
    <property type="match status" value="1"/>
</dbReference>
<sequence length="217" mass="24112">MASTLTLLPIAQLEDEFTITVSSDDKAYILLYGFSDGAKKLRVNVAHEGAYACILGMIIGLRGTCGISTFQHHSAPHTTSDLLIKTILLDNAVFNYEGTIRIEKVAQGSNAYQRNENILISPSARVNTRPYLEILANDVRCTHGATIGTFGEEEYFYLRSRGIAQRRATLLLAQGFLQSIVQKIPEELITDRIKGIVEEQLAIFNYARLNFIGIPFI</sequence>
<evidence type="ECO:0000313" key="3">
    <source>
        <dbReference type="Proteomes" id="UP000178264"/>
    </source>
</evidence>
<proteinExistence type="predicted"/>
<dbReference type="EMBL" id="MGER01000045">
    <property type="protein sequence ID" value="OGL87884.1"/>
    <property type="molecule type" value="Genomic_DNA"/>
</dbReference>
<protein>
    <recommendedName>
        <fullName evidence="1">SUF system FeS cluster assembly SufBD core domain-containing protein</fullName>
    </recommendedName>
</protein>
<evidence type="ECO:0000313" key="2">
    <source>
        <dbReference type="EMBL" id="OGL87884.1"/>
    </source>
</evidence>
<dbReference type="GO" id="GO:0016226">
    <property type="term" value="P:iron-sulfur cluster assembly"/>
    <property type="evidence" value="ECO:0007669"/>
    <property type="project" value="InterPro"/>
</dbReference>
<gene>
    <name evidence="2" type="ORF">A3I42_03570</name>
</gene>
<dbReference type="InterPro" id="IPR055346">
    <property type="entry name" value="Fe-S_cluster_assembly_SufBD"/>
</dbReference>
<dbReference type="PANTHER" id="PTHR43575">
    <property type="entry name" value="PROTEIN ABCI7, CHLOROPLASTIC"/>
    <property type="match status" value="1"/>
</dbReference>
<accession>A0A1F7VD15</accession>
<comment type="caution">
    <text evidence="2">The sequence shown here is derived from an EMBL/GenBank/DDBJ whole genome shotgun (WGS) entry which is preliminary data.</text>
</comment>
<dbReference type="Proteomes" id="UP000178264">
    <property type="component" value="Unassembled WGS sequence"/>
</dbReference>
<dbReference type="InterPro" id="IPR000825">
    <property type="entry name" value="SUF_FeS_clus_asmbl_SufBD_core"/>
</dbReference>